<dbReference type="Pfam" id="PF00392">
    <property type="entry name" value="GntR"/>
    <property type="match status" value="1"/>
</dbReference>
<proteinExistence type="predicted"/>
<evidence type="ECO:0000256" key="1">
    <source>
        <dbReference type="ARBA" id="ARBA00023015"/>
    </source>
</evidence>
<feature type="domain" description="HTH gntR-type" evidence="4">
    <location>
        <begin position="17"/>
        <end position="83"/>
    </location>
</feature>
<keyword evidence="2" id="KW-0238">DNA-binding</keyword>
<evidence type="ECO:0000313" key="5">
    <source>
        <dbReference type="EMBL" id="MCK0198921.1"/>
    </source>
</evidence>
<dbReference type="Gene3D" id="1.10.10.10">
    <property type="entry name" value="Winged helix-like DNA-binding domain superfamily/Winged helix DNA-binding domain"/>
    <property type="match status" value="1"/>
</dbReference>
<dbReference type="CDD" id="cd07377">
    <property type="entry name" value="WHTH_GntR"/>
    <property type="match status" value="1"/>
</dbReference>
<dbReference type="SUPFAM" id="SSF48008">
    <property type="entry name" value="GntR ligand-binding domain-like"/>
    <property type="match status" value="1"/>
</dbReference>
<keyword evidence="6" id="KW-1185">Reference proteome</keyword>
<dbReference type="InterPro" id="IPR011711">
    <property type="entry name" value="GntR_C"/>
</dbReference>
<name>A0ABT0DG27_9HYPH</name>
<organism evidence="5 6">
    <name type="scientific">Ancylobacter crimeensis</name>
    <dbReference type="NCBI Taxonomy" id="2579147"/>
    <lineage>
        <taxon>Bacteria</taxon>
        <taxon>Pseudomonadati</taxon>
        <taxon>Pseudomonadota</taxon>
        <taxon>Alphaproteobacteria</taxon>
        <taxon>Hyphomicrobiales</taxon>
        <taxon>Xanthobacteraceae</taxon>
        <taxon>Ancylobacter</taxon>
    </lineage>
</organism>
<dbReference type="EMBL" id="JALKCH010000016">
    <property type="protein sequence ID" value="MCK0198921.1"/>
    <property type="molecule type" value="Genomic_DNA"/>
</dbReference>
<dbReference type="Pfam" id="PF07729">
    <property type="entry name" value="FCD"/>
    <property type="match status" value="1"/>
</dbReference>
<comment type="caution">
    <text evidence="5">The sequence shown here is derived from an EMBL/GenBank/DDBJ whole genome shotgun (WGS) entry which is preliminary data.</text>
</comment>
<gene>
    <name evidence="5" type="ORF">MWN34_18645</name>
</gene>
<dbReference type="InterPro" id="IPR036390">
    <property type="entry name" value="WH_DNA-bd_sf"/>
</dbReference>
<accession>A0ABT0DG27</accession>
<protein>
    <submittedName>
        <fullName evidence="5">GntR family transcriptional regulator</fullName>
    </submittedName>
</protein>
<dbReference type="PRINTS" id="PR00035">
    <property type="entry name" value="HTHGNTR"/>
</dbReference>
<dbReference type="SMART" id="SM00895">
    <property type="entry name" value="FCD"/>
    <property type="match status" value="1"/>
</dbReference>
<reference evidence="5 6" key="1">
    <citation type="submission" date="2022-04" db="EMBL/GenBank/DDBJ databases">
        <authorList>
            <person name="Grouzdev D.S."/>
            <person name="Pantiukh K.S."/>
            <person name="Krutkina M.S."/>
        </authorList>
    </citation>
    <scope>NUCLEOTIDE SEQUENCE [LARGE SCALE GENOMIC DNA]</scope>
    <source>
        <strain evidence="5 6">6x-1</strain>
    </source>
</reference>
<dbReference type="Gene3D" id="1.20.120.530">
    <property type="entry name" value="GntR ligand-binding domain-like"/>
    <property type="match status" value="1"/>
</dbReference>
<evidence type="ECO:0000256" key="2">
    <source>
        <dbReference type="ARBA" id="ARBA00023125"/>
    </source>
</evidence>
<dbReference type="InterPro" id="IPR008920">
    <property type="entry name" value="TF_FadR/GntR_C"/>
</dbReference>
<evidence type="ECO:0000259" key="4">
    <source>
        <dbReference type="PROSITE" id="PS50949"/>
    </source>
</evidence>
<dbReference type="InterPro" id="IPR036388">
    <property type="entry name" value="WH-like_DNA-bd_sf"/>
</dbReference>
<keyword evidence="1" id="KW-0805">Transcription regulation</keyword>
<sequence>MDAPRSLGVGPLAQESAPLRRRLVATLRGLIANGTLPAGRRLIETELCAELRVSRTVLREALRELEADGLLVAGARGLSVAVLSRAEAQNIYAVRRALEGLIARQFCERAPEIALAALALAHRRLIGAYEADDLAGLLDAKLAFYRALCQGAENLVVLELVERLNARISLLRARSLAQPARKNASLAEIGGLVEALIARDADAAEALAARHIANAAAAALGGLPDITPLHPETAQ</sequence>
<dbReference type="PANTHER" id="PTHR43537">
    <property type="entry name" value="TRANSCRIPTIONAL REGULATOR, GNTR FAMILY"/>
    <property type="match status" value="1"/>
</dbReference>
<dbReference type="RefSeq" id="WP_247030822.1">
    <property type="nucleotide sequence ID" value="NZ_JALKCH010000016.1"/>
</dbReference>
<evidence type="ECO:0000256" key="3">
    <source>
        <dbReference type="ARBA" id="ARBA00023163"/>
    </source>
</evidence>
<dbReference type="PANTHER" id="PTHR43537:SF24">
    <property type="entry name" value="GLUCONATE OPERON TRANSCRIPTIONAL REPRESSOR"/>
    <property type="match status" value="1"/>
</dbReference>
<dbReference type="PROSITE" id="PS50949">
    <property type="entry name" value="HTH_GNTR"/>
    <property type="match status" value="1"/>
</dbReference>
<keyword evidence="3" id="KW-0804">Transcription</keyword>
<evidence type="ECO:0000313" key="6">
    <source>
        <dbReference type="Proteomes" id="UP001203284"/>
    </source>
</evidence>
<dbReference type="Proteomes" id="UP001203284">
    <property type="component" value="Unassembled WGS sequence"/>
</dbReference>
<dbReference type="SUPFAM" id="SSF46785">
    <property type="entry name" value="Winged helix' DNA-binding domain"/>
    <property type="match status" value="1"/>
</dbReference>
<dbReference type="SMART" id="SM00345">
    <property type="entry name" value="HTH_GNTR"/>
    <property type="match status" value="1"/>
</dbReference>
<dbReference type="InterPro" id="IPR000524">
    <property type="entry name" value="Tscrpt_reg_HTH_GntR"/>
</dbReference>